<organism evidence="4 5">
    <name type="scientific">Synchytrium endobioticum</name>
    <dbReference type="NCBI Taxonomy" id="286115"/>
    <lineage>
        <taxon>Eukaryota</taxon>
        <taxon>Fungi</taxon>
        <taxon>Fungi incertae sedis</taxon>
        <taxon>Chytridiomycota</taxon>
        <taxon>Chytridiomycota incertae sedis</taxon>
        <taxon>Chytridiomycetes</taxon>
        <taxon>Synchytriales</taxon>
        <taxon>Synchytriaceae</taxon>
        <taxon>Synchytrium</taxon>
    </lineage>
</organism>
<reference evidence="4 5" key="1">
    <citation type="journal article" date="2019" name="Sci. Rep.">
        <title>Comparative genomics of chytrid fungi reveal insights into the obligate biotrophic and pathogenic lifestyle of Synchytrium endobioticum.</title>
        <authorList>
            <person name="van de Vossenberg B.T.L.H."/>
            <person name="Warris S."/>
            <person name="Nguyen H.D.T."/>
            <person name="van Gent-Pelzer M.P.E."/>
            <person name="Joly D.L."/>
            <person name="van de Geest H.C."/>
            <person name="Bonants P.J.M."/>
            <person name="Smith D.S."/>
            <person name="Levesque C.A."/>
            <person name="van der Lee T.A.J."/>
        </authorList>
    </citation>
    <scope>NUCLEOTIDE SEQUENCE [LARGE SCALE GENOMIC DNA]</scope>
    <source>
        <strain evidence="4 5">LEV6574</strain>
    </source>
</reference>
<feature type="region of interest" description="Disordered" evidence="1">
    <location>
        <begin position="448"/>
        <end position="512"/>
    </location>
</feature>
<keyword evidence="2" id="KW-0472">Membrane</keyword>
<evidence type="ECO:0000313" key="5">
    <source>
        <dbReference type="Proteomes" id="UP000320475"/>
    </source>
</evidence>
<sequence>MVNPIIVGVAALLIFCTLTLSAPTGPSEEVIKRMISALGSMRHEAIKAANTDTPPSADLAKAIAGGRDLTNVILQEMKSIVKTQLPGDGPYTINGILRPPDCEAMDRGQLRIARAYHAVLFEKLKNLFMYIHSYVKNKNPERRDELLAGLVLVWDFLVVYYILEKRYRQECRIPGNCNELELPIYETLPDGFDQQHFYENKDVMSRGYFRRIVELRKHWKTEIAKLQGAYGMARFYATDMDEILNIINRYESFGHTNPWSGVWDYEALSQIHPMERDALPIRLAHEYCIVRRARCERARLRKYVPRDASEASEVSRQLSGLEAFIKHHRDLYQGYSQALSGYRETAQQNYNTVNQPNAHGGDESFPPIMVESTDAADESTPNPDKSIEYFEFFENNIDHEGHHDHPTGLIDFFGKDKEQDLESLELSLGMHDPERLKGATLRIQEPSPLALSSSHWHNSESSSHSYDKGKRPMDASGATEISPSQQSQGGLDGRSARSKSRMGEASKGPRLW</sequence>
<dbReference type="VEuPathDB" id="FungiDB:SeMB42_g02807"/>
<protein>
    <submittedName>
        <fullName evidence="4">Uncharacterized protein</fullName>
    </submittedName>
</protein>
<feature type="chain" id="PRO_5021501528" evidence="3">
    <location>
        <begin position="22"/>
        <end position="512"/>
    </location>
</feature>
<evidence type="ECO:0000256" key="3">
    <source>
        <dbReference type="SAM" id="SignalP"/>
    </source>
</evidence>
<evidence type="ECO:0000313" key="4">
    <source>
        <dbReference type="EMBL" id="TPX49582.1"/>
    </source>
</evidence>
<evidence type="ECO:0000256" key="2">
    <source>
        <dbReference type="SAM" id="Phobius"/>
    </source>
</evidence>
<feature type="compositionally biased region" description="Low complexity" evidence="1">
    <location>
        <begin position="452"/>
        <end position="464"/>
    </location>
</feature>
<dbReference type="AlphaFoldDB" id="A0A507DD24"/>
<evidence type="ECO:0000256" key="1">
    <source>
        <dbReference type="SAM" id="MobiDB-lite"/>
    </source>
</evidence>
<keyword evidence="2" id="KW-0812">Transmembrane</keyword>
<name>A0A507DD24_9FUNG</name>
<keyword evidence="2" id="KW-1133">Transmembrane helix</keyword>
<accession>A0A507DD24</accession>
<dbReference type="EMBL" id="QEAM01000031">
    <property type="protein sequence ID" value="TPX49582.1"/>
    <property type="molecule type" value="Genomic_DNA"/>
</dbReference>
<feature type="signal peptide" evidence="3">
    <location>
        <begin position="1"/>
        <end position="21"/>
    </location>
</feature>
<feature type="compositionally biased region" description="Polar residues" evidence="1">
    <location>
        <begin position="479"/>
        <end position="489"/>
    </location>
</feature>
<keyword evidence="3" id="KW-0732">Signal</keyword>
<gene>
    <name evidence="4" type="ORF">SeLEV6574_g01387</name>
</gene>
<proteinExistence type="predicted"/>
<feature type="transmembrane region" description="Helical" evidence="2">
    <location>
        <begin position="146"/>
        <end position="163"/>
    </location>
</feature>
<comment type="caution">
    <text evidence="4">The sequence shown here is derived from an EMBL/GenBank/DDBJ whole genome shotgun (WGS) entry which is preliminary data.</text>
</comment>
<dbReference type="Proteomes" id="UP000320475">
    <property type="component" value="Unassembled WGS sequence"/>
</dbReference>